<comment type="caution">
    <text evidence="4">The sequence shown here is derived from an EMBL/GenBank/DDBJ whole genome shotgun (WGS) entry which is preliminary data.</text>
</comment>
<name>A0A9Q1DYG2_CONCO</name>
<evidence type="ECO:0000256" key="2">
    <source>
        <dbReference type="SAM" id="SignalP"/>
    </source>
</evidence>
<dbReference type="PANTHER" id="PTHR37397:SF1">
    <property type="entry name" value="LTD DOMAIN-CONTAINING PROTEIN"/>
    <property type="match status" value="1"/>
</dbReference>
<keyword evidence="2" id="KW-0732">Signal</keyword>
<feature type="transmembrane region" description="Helical" evidence="1">
    <location>
        <begin position="909"/>
        <end position="934"/>
    </location>
</feature>
<keyword evidence="1" id="KW-0812">Transmembrane</keyword>
<keyword evidence="5" id="KW-1185">Reference proteome</keyword>
<evidence type="ECO:0000313" key="5">
    <source>
        <dbReference type="Proteomes" id="UP001152803"/>
    </source>
</evidence>
<feature type="signal peptide" evidence="2">
    <location>
        <begin position="1"/>
        <end position="26"/>
    </location>
</feature>
<organism evidence="4 5">
    <name type="scientific">Conger conger</name>
    <name type="common">Conger eel</name>
    <name type="synonym">Muraena conger</name>
    <dbReference type="NCBI Taxonomy" id="82655"/>
    <lineage>
        <taxon>Eukaryota</taxon>
        <taxon>Metazoa</taxon>
        <taxon>Chordata</taxon>
        <taxon>Craniata</taxon>
        <taxon>Vertebrata</taxon>
        <taxon>Euteleostomi</taxon>
        <taxon>Actinopterygii</taxon>
        <taxon>Neopterygii</taxon>
        <taxon>Teleostei</taxon>
        <taxon>Anguilliformes</taxon>
        <taxon>Congridae</taxon>
        <taxon>Conger</taxon>
    </lineage>
</organism>
<dbReference type="PROSITE" id="PS51841">
    <property type="entry name" value="LTD"/>
    <property type="match status" value="1"/>
</dbReference>
<feature type="chain" id="PRO_5040414984" description="LTD domain-containing protein" evidence="2">
    <location>
        <begin position="27"/>
        <end position="957"/>
    </location>
</feature>
<dbReference type="EMBL" id="JAFJMO010000002">
    <property type="protein sequence ID" value="KAJ8284171.1"/>
    <property type="molecule type" value="Genomic_DNA"/>
</dbReference>
<keyword evidence="1" id="KW-0472">Membrane</keyword>
<feature type="domain" description="LTD" evidence="3">
    <location>
        <begin position="23"/>
        <end position="152"/>
    </location>
</feature>
<proteinExistence type="predicted"/>
<reference evidence="4" key="1">
    <citation type="journal article" date="2023" name="Science">
        <title>Genome structures resolve the early diversification of teleost fishes.</title>
        <authorList>
            <person name="Parey E."/>
            <person name="Louis A."/>
            <person name="Montfort J."/>
            <person name="Bouchez O."/>
            <person name="Roques C."/>
            <person name="Iampietro C."/>
            <person name="Lluch J."/>
            <person name="Castinel A."/>
            <person name="Donnadieu C."/>
            <person name="Desvignes T."/>
            <person name="Floi Bucao C."/>
            <person name="Jouanno E."/>
            <person name="Wen M."/>
            <person name="Mejri S."/>
            <person name="Dirks R."/>
            <person name="Jansen H."/>
            <person name="Henkel C."/>
            <person name="Chen W.J."/>
            <person name="Zahm M."/>
            <person name="Cabau C."/>
            <person name="Klopp C."/>
            <person name="Thompson A.W."/>
            <person name="Robinson-Rechavi M."/>
            <person name="Braasch I."/>
            <person name="Lecointre G."/>
            <person name="Bobe J."/>
            <person name="Postlethwait J.H."/>
            <person name="Berthelot C."/>
            <person name="Roest Crollius H."/>
            <person name="Guiguen Y."/>
        </authorList>
    </citation>
    <scope>NUCLEOTIDE SEQUENCE</scope>
    <source>
        <strain evidence="4">Concon-B</strain>
    </source>
</reference>
<dbReference type="PANTHER" id="PTHR37397">
    <property type="entry name" value="SI:CH211-183D21.1"/>
    <property type="match status" value="1"/>
</dbReference>
<dbReference type="Proteomes" id="UP001152803">
    <property type="component" value="Unassembled WGS sequence"/>
</dbReference>
<evidence type="ECO:0000256" key="1">
    <source>
        <dbReference type="SAM" id="Phobius"/>
    </source>
</evidence>
<evidence type="ECO:0000259" key="3">
    <source>
        <dbReference type="PROSITE" id="PS51841"/>
    </source>
</evidence>
<evidence type="ECO:0000313" key="4">
    <source>
        <dbReference type="EMBL" id="KAJ8284171.1"/>
    </source>
</evidence>
<dbReference type="InterPro" id="IPR001322">
    <property type="entry name" value="Lamin_tail_dom"/>
</dbReference>
<keyword evidence="1" id="KW-1133">Transmembrane helix</keyword>
<sequence length="957" mass="103192">MLLRLINLTVRLAAFFILVVVTSVMSEACLMISEVNADNPRLDTTEFVELYHTSGQRTSLDGYTLVFYNGNGNIAYKVLDLKGYTTDDRGYFLVGSIDVQPKPAILLPPNTIQNGPDAIVLYHSSEDNGKYNEKMDVTAAGLVDAIVYTTRRSGDAEFLARTLTPGSPAFVEDESIHEGDESIERCWLSVATWTFQVAPPSPGQRNRCSPPRGPDPRISELRLGGEPSEVFVELTVPQSTDPLVLVLLDGRTDTVSFSMEIKPAKDGLVLISSGKSGGDVVLTPGDHSVLAPRATSSGAVVLYSRNTDDFPVGSPLSPQQPLDAFVYSSPDAVASDNLTEALIPGRGAFRLHPRLEEGGLTLSRCGTADWNRDPGVFIEVQQTPGRPNQCSWPATCPHNVFIPEATATPLYPPDWDPYIQNDFVLSEVNADTPGAGEDMEFIEIWHPSGRRMSLEGVWLLLFNGHNSKPYWKTSLTGHFTNAQGYFLLGSDKVTPTPSISLPPNTVQNGPDAVALYRSPYGSPLATEATIPTRGLLDAIVYRQLGSDKEAPDLSNAFIPGQIPLLEDPTFLQGDETLSRCNSLQPANMSAFVVTSPTPLRKNVCPQPPTLAPPPEGVVINEVGSAQWTNGSRQESFVELFAAPLTGLQSLVLVVFEQGYSRATMALPLTGKTDQDGYYVIGNITGADQALPLGFSGTGVPARGAVALCHGTAGSCAAERAPSSRTFIDTVVFSEDSRLLSTLAASRGQQVTPGLRSVMGPASLSRCACCDQRSPQAWTTSSQTPRHPNLCPSATFSSNVDLCLGPPTSDTEQRLPNCSGWRQGAGSRQEMEVALYLEDQCHCGISALNLVGANFSCVAGWLRVYGIIRALSNHQRDLIEQTSHTQSTRMLAGSCSSSMSGKSVGTKSGLVWQIGLAVVVLLLLVLGLALLTYFYRRRRPQNYFSMELSEHTEGPGEI</sequence>
<protein>
    <recommendedName>
        <fullName evidence="3">LTD domain-containing protein</fullName>
    </recommendedName>
</protein>
<gene>
    <name evidence="4" type="ORF">COCON_G00030210</name>
</gene>
<accession>A0A9Q1DYG2</accession>
<dbReference type="AlphaFoldDB" id="A0A9Q1DYG2"/>
<dbReference type="OrthoDB" id="10069759at2759"/>